<evidence type="ECO:0000313" key="2">
    <source>
        <dbReference type="EMBL" id="RVW16768.1"/>
    </source>
</evidence>
<protein>
    <submittedName>
        <fullName evidence="2">Topless-related protein 4</fullName>
    </submittedName>
</protein>
<proteinExistence type="predicted"/>
<dbReference type="Gene3D" id="2.130.10.10">
    <property type="entry name" value="YVTN repeat-like/Quinoprotein amine dehydrogenase"/>
    <property type="match status" value="1"/>
</dbReference>
<dbReference type="Proteomes" id="UP000288805">
    <property type="component" value="Unassembled WGS sequence"/>
</dbReference>
<reference evidence="2 3" key="1">
    <citation type="journal article" date="2018" name="PLoS Genet.">
        <title>Population sequencing reveals clonal diversity and ancestral inbreeding in the grapevine cultivar Chardonnay.</title>
        <authorList>
            <person name="Roach M.J."/>
            <person name="Johnson D.L."/>
            <person name="Bohlmann J."/>
            <person name="van Vuuren H.J."/>
            <person name="Jones S.J."/>
            <person name="Pretorius I.S."/>
            <person name="Schmidt S.A."/>
            <person name="Borneman A.R."/>
        </authorList>
    </citation>
    <scope>NUCLEOTIDE SEQUENCE [LARGE SCALE GENOMIC DNA]</scope>
    <source>
        <strain evidence="3">cv. Chardonnay</strain>
        <tissue evidence="2">Leaf</tissue>
    </source>
</reference>
<dbReference type="InterPro" id="IPR015943">
    <property type="entry name" value="WD40/YVTN_repeat-like_dom_sf"/>
</dbReference>
<accession>A0A438C0K8</accession>
<comment type="caution">
    <text evidence="2">The sequence shown here is derived from an EMBL/GenBank/DDBJ whole genome shotgun (WGS) entry which is preliminary data.</text>
</comment>
<dbReference type="GO" id="GO:0006355">
    <property type="term" value="P:regulation of DNA-templated transcription"/>
    <property type="evidence" value="ECO:0007669"/>
    <property type="project" value="InterPro"/>
</dbReference>
<organism evidence="2 3">
    <name type="scientific">Vitis vinifera</name>
    <name type="common">Grape</name>
    <dbReference type="NCBI Taxonomy" id="29760"/>
    <lineage>
        <taxon>Eukaryota</taxon>
        <taxon>Viridiplantae</taxon>
        <taxon>Streptophyta</taxon>
        <taxon>Embryophyta</taxon>
        <taxon>Tracheophyta</taxon>
        <taxon>Spermatophyta</taxon>
        <taxon>Magnoliopsida</taxon>
        <taxon>eudicotyledons</taxon>
        <taxon>Gunneridae</taxon>
        <taxon>Pentapetalae</taxon>
        <taxon>rosids</taxon>
        <taxon>Vitales</taxon>
        <taxon>Vitaceae</taxon>
        <taxon>Viteae</taxon>
        <taxon>Vitis</taxon>
    </lineage>
</organism>
<evidence type="ECO:0000256" key="1">
    <source>
        <dbReference type="SAM" id="MobiDB-lite"/>
    </source>
</evidence>
<gene>
    <name evidence="2" type="primary">TPR4_1</name>
    <name evidence="2" type="ORF">CK203_076360</name>
</gene>
<dbReference type="SUPFAM" id="SSF50978">
    <property type="entry name" value="WD40 repeat-like"/>
    <property type="match status" value="1"/>
</dbReference>
<feature type="region of interest" description="Disordered" evidence="1">
    <location>
        <begin position="292"/>
        <end position="324"/>
    </location>
</feature>
<dbReference type="EMBL" id="QGNW01002585">
    <property type="protein sequence ID" value="RVW16768.1"/>
    <property type="molecule type" value="Genomic_DNA"/>
</dbReference>
<name>A0A438C0K8_VITVI</name>
<dbReference type="InterPro" id="IPR027728">
    <property type="entry name" value="Topless_fam"/>
</dbReference>
<feature type="compositionally biased region" description="Low complexity" evidence="1">
    <location>
        <begin position="307"/>
        <end position="324"/>
    </location>
</feature>
<dbReference type="PANTHER" id="PTHR44083">
    <property type="entry name" value="TOPLESS-RELATED PROTEIN 1-RELATED"/>
    <property type="match status" value="1"/>
</dbReference>
<sequence>MYTNSGFAILALASNAVHKLWKWQRNDRNITTKATASVAPQLWQPSSGILMTNEISDTNPEDAVPCFALSKNDSYVMSASGGKVSLFNMMTFKAEVDIVQIGVCHILTGQNQAQRSSEKSNRPCLLSCSNVLVSSGADSQLCVWNTDGWEKQASKFLQVSPGQAAAPLADTRVQFHHDQIHLLAVHETQIAIFEASKLECLRQWVPREASGSITHATYSCDSQSIFVSFEDGSVGVLTASTLRSRCRINPTAYLPPNPSLRVYPLVVAAHPSEPNQFALGLTDGGVCVLEPLESEGKWGTSPPLENGAGPSSTSGAAGSDQPQR</sequence>
<dbReference type="InterPro" id="IPR036322">
    <property type="entry name" value="WD40_repeat_dom_sf"/>
</dbReference>
<evidence type="ECO:0000313" key="3">
    <source>
        <dbReference type="Proteomes" id="UP000288805"/>
    </source>
</evidence>
<dbReference type="PANTHER" id="PTHR44083:SF35">
    <property type="entry name" value="TOPLESS-RELATED PROTEIN 4-LIKE ISOFORM X1"/>
    <property type="match status" value="1"/>
</dbReference>
<dbReference type="AlphaFoldDB" id="A0A438C0K8"/>